<dbReference type="EMBL" id="MNCJ02000318">
    <property type="protein sequence ID" value="KAF5814526.1"/>
    <property type="molecule type" value="Genomic_DNA"/>
</dbReference>
<dbReference type="Gramene" id="mRNA:HanXRQr2_Chr03g0112081">
    <property type="protein sequence ID" value="mRNA:HanXRQr2_Chr03g0112081"/>
    <property type="gene ID" value="HanXRQr2_Chr03g0112081"/>
</dbReference>
<accession>A0A251V789</accession>
<name>A0A251V789_HELAN</name>
<gene>
    <name evidence="2" type="ORF">HannXRQ_Chr03g0075991</name>
    <name evidence="1" type="ORF">HanXRQr2_Chr03g0112081</name>
</gene>
<dbReference type="EMBL" id="CM007892">
    <property type="protein sequence ID" value="OTG31470.1"/>
    <property type="molecule type" value="Genomic_DNA"/>
</dbReference>
<keyword evidence="3" id="KW-1185">Reference proteome</keyword>
<evidence type="ECO:0000313" key="3">
    <source>
        <dbReference type="Proteomes" id="UP000215914"/>
    </source>
</evidence>
<dbReference type="InParanoid" id="A0A251V789"/>
<reference evidence="2" key="2">
    <citation type="submission" date="2017-02" db="EMBL/GenBank/DDBJ databases">
        <title>Sunflower complete genome.</title>
        <authorList>
            <person name="Langlade N."/>
            <person name="Munos S."/>
        </authorList>
    </citation>
    <scope>NUCLEOTIDE SEQUENCE [LARGE SCALE GENOMIC DNA]</scope>
    <source>
        <tissue evidence="2">Leaves</tissue>
    </source>
</reference>
<evidence type="ECO:0000313" key="2">
    <source>
        <dbReference type="EMBL" id="OTG31470.1"/>
    </source>
</evidence>
<reference evidence="1 3" key="1">
    <citation type="journal article" date="2017" name="Nature">
        <title>The sunflower genome provides insights into oil metabolism, flowering and Asterid evolution.</title>
        <authorList>
            <person name="Badouin H."/>
            <person name="Gouzy J."/>
            <person name="Grassa C.J."/>
            <person name="Murat F."/>
            <person name="Staton S.E."/>
            <person name="Cottret L."/>
            <person name="Lelandais-Briere C."/>
            <person name="Owens G.L."/>
            <person name="Carrere S."/>
            <person name="Mayjonade B."/>
            <person name="Legrand L."/>
            <person name="Gill N."/>
            <person name="Kane N.C."/>
            <person name="Bowers J.E."/>
            <person name="Hubner S."/>
            <person name="Bellec A."/>
            <person name="Berard A."/>
            <person name="Berges H."/>
            <person name="Blanchet N."/>
            <person name="Boniface M.C."/>
            <person name="Brunel D."/>
            <person name="Catrice O."/>
            <person name="Chaidir N."/>
            <person name="Claudel C."/>
            <person name="Donnadieu C."/>
            <person name="Faraut T."/>
            <person name="Fievet G."/>
            <person name="Helmstetter N."/>
            <person name="King M."/>
            <person name="Knapp S.J."/>
            <person name="Lai Z."/>
            <person name="Le Paslier M.C."/>
            <person name="Lippi Y."/>
            <person name="Lorenzon L."/>
            <person name="Mandel J.R."/>
            <person name="Marage G."/>
            <person name="Marchand G."/>
            <person name="Marquand E."/>
            <person name="Bret-Mestries E."/>
            <person name="Morien E."/>
            <person name="Nambeesan S."/>
            <person name="Nguyen T."/>
            <person name="Pegot-Espagnet P."/>
            <person name="Pouilly N."/>
            <person name="Raftis F."/>
            <person name="Sallet E."/>
            <person name="Schiex T."/>
            <person name="Thomas J."/>
            <person name="Vandecasteele C."/>
            <person name="Vares D."/>
            <person name="Vear F."/>
            <person name="Vautrin S."/>
            <person name="Crespi M."/>
            <person name="Mangin B."/>
            <person name="Burke J.M."/>
            <person name="Salse J."/>
            <person name="Munos S."/>
            <person name="Vincourt P."/>
            <person name="Rieseberg L.H."/>
            <person name="Langlade N.B."/>
        </authorList>
    </citation>
    <scope>NUCLEOTIDE SEQUENCE [LARGE SCALE GENOMIC DNA]</scope>
    <source>
        <strain evidence="3">cv. SF193</strain>
        <tissue evidence="1">Leaves</tissue>
    </source>
</reference>
<dbReference type="AlphaFoldDB" id="A0A251V789"/>
<proteinExistence type="predicted"/>
<sequence>MHLRQQNKPSFCLCPLYKHMLCSTQNSYKNPTKFTARFLQETMELQVPQGTKWIWQVFACFKLRHE</sequence>
<organism evidence="2 3">
    <name type="scientific">Helianthus annuus</name>
    <name type="common">Common sunflower</name>
    <dbReference type="NCBI Taxonomy" id="4232"/>
    <lineage>
        <taxon>Eukaryota</taxon>
        <taxon>Viridiplantae</taxon>
        <taxon>Streptophyta</taxon>
        <taxon>Embryophyta</taxon>
        <taxon>Tracheophyta</taxon>
        <taxon>Spermatophyta</taxon>
        <taxon>Magnoliopsida</taxon>
        <taxon>eudicotyledons</taxon>
        <taxon>Gunneridae</taxon>
        <taxon>Pentapetalae</taxon>
        <taxon>asterids</taxon>
        <taxon>campanulids</taxon>
        <taxon>Asterales</taxon>
        <taxon>Asteraceae</taxon>
        <taxon>Asteroideae</taxon>
        <taxon>Heliantheae alliance</taxon>
        <taxon>Heliantheae</taxon>
        <taxon>Helianthus</taxon>
    </lineage>
</organism>
<protein>
    <submittedName>
        <fullName evidence="2">Uncharacterized protein</fullName>
    </submittedName>
</protein>
<dbReference type="Proteomes" id="UP000215914">
    <property type="component" value="Chromosome 3"/>
</dbReference>
<evidence type="ECO:0000313" key="1">
    <source>
        <dbReference type="EMBL" id="KAF5814526.1"/>
    </source>
</evidence>
<reference evidence="1" key="3">
    <citation type="submission" date="2020-06" db="EMBL/GenBank/DDBJ databases">
        <title>Helianthus annuus Genome sequencing and assembly Release 2.</title>
        <authorList>
            <person name="Gouzy J."/>
            <person name="Langlade N."/>
            <person name="Munos S."/>
        </authorList>
    </citation>
    <scope>NUCLEOTIDE SEQUENCE</scope>
    <source>
        <tissue evidence="1">Leaves</tissue>
    </source>
</reference>